<evidence type="ECO:0000256" key="5">
    <source>
        <dbReference type="ARBA" id="ARBA00022553"/>
    </source>
</evidence>
<dbReference type="Gene3D" id="3.30.565.10">
    <property type="entry name" value="Histidine kinase-like ATPase, C-terminal domain"/>
    <property type="match status" value="1"/>
</dbReference>
<dbReference type="Pfam" id="PF07568">
    <property type="entry name" value="HisKA_2"/>
    <property type="match status" value="1"/>
</dbReference>
<dbReference type="PROSITE" id="PS50109">
    <property type="entry name" value="HIS_KIN"/>
    <property type="match status" value="1"/>
</dbReference>
<dbReference type="Pfam" id="PF02518">
    <property type="entry name" value="HATPase_c"/>
    <property type="match status" value="1"/>
</dbReference>
<evidence type="ECO:0000256" key="8">
    <source>
        <dbReference type="ARBA" id="ARBA00022741"/>
    </source>
</evidence>
<evidence type="ECO:0000259" key="13">
    <source>
        <dbReference type="PROSITE" id="PS50046"/>
    </source>
</evidence>
<keyword evidence="8" id="KW-0547">Nucleotide-binding</keyword>
<evidence type="ECO:0000256" key="3">
    <source>
        <dbReference type="ARBA" id="ARBA00012438"/>
    </source>
</evidence>
<evidence type="ECO:0000259" key="14">
    <source>
        <dbReference type="PROSITE" id="PS50109"/>
    </source>
</evidence>
<comment type="caution">
    <text evidence="15">The sequence shown here is derived from an EMBL/GenBank/DDBJ whole genome shotgun (WGS) entry which is preliminary data.</text>
</comment>
<accession>A0A4V6PZN8</accession>
<dbReference type="GO" id="GO:0009881">
    <property type="term" value="F:photoreceptor activity"/>
    <property type="evidence" value="ECO:0007669"/>
    <property type="project" value="UniProtKB-KW"/>
</dbReference>
<evidence type="ECO:0000256" key="7">
    <source>
        <dbReference type="ARBA" id="ARBA00022679"/>
    </source>
</evidence>
<keyword evidence="6" id="KW-0716">Sensory transduction</keyword>
<evidence type="ECO:0000256" key="11">
    <source>
        <dbReference type="ARBA" id="ARBA00022991"/>
    </source>
</evidence>
<dbReference type="InterPro" id="IPR011495">
    <property type="entry name" value="Sig_transdc_His_kin_sub2_dim/P"/>
</dbReference>
<dbReference type="GO" id="GO:0009584">
    <property type="term" value="P:detection of visible light"/>
    <property type="evidence" value="ECO:0007669"/>
    <property type="project" value="InterPro"/>
</dbReference>
<dbReference type="InterPro" id="IPR029016">
    <property type="entry name" value="GAF-like_dom_sf"/>
</dbReference>
<dbReference type="InterPro" id="IPR003018">
    <property type="entry name" value="GAF"/>
</dbReference>
<keyword evidence="7" id="KW-0808">Transferase</keyword>
<dbReference type="InterPro" id="IPR003594">
    <property type="entry name" value="HATPase_dom"/>
</dbReference>
<comment type="catalytic activity">
    <reaction evidence="1">
        <text>ATP + protein L-histidine = ADP + protein N-phospho-L-histidine.</text>
        <dbReference type="EC" id="2.7.13.3"/>
    </reaction>
</comment>
<dbReference type="Gene3D" id="3.30.450.270">
    <property type="match status" value="1"/>
</dbReference>
<sequence length="773" mass="84318">MGRETGSLRLSIVMRPGDSAGRYRLTIALLETFRPSRHREAMLAVGRRERVESVDPVVCEAEPIQVPGTIQPPSGLLAVDPATFIVEAASETMAELIGTDSAILGCTLDEVLSPEAATMIRTAYGDGTLPEGPPIRRPATLGPERRPFDLMLHHKDGRLIVEVEAAPRLPGDFGVPPHAAIREAVEALRKADDLAGLLDAAVARIKDLSGYERVLIYRFDSDWNGEAVAEAIDPDWDASLKGLHFPASDIPRQARELYTRSPSRFVVDRDAAPVPIVARPTMGNRPIDMTFAGFRSLSPVHLEYQRNLGVNGSMSIAILVDGQLWGLVIGHHRRPLYQAPETRDALVGFTDTLALAIEETAARTKAADQNVHLFAEVALLEQMAGADDIAVALSGETRLNDLFGSTGAAVITGDAVSTIGSTPPESDIVDLIRRARDEIEALAFGTDHLESFHPAMADHRAIASGALIAFTSESRHRALVWFRPEIVRTIAWGGDPSKPLAGDRMSGQALPRASFERWVETVRGRSRPWPDWKVEAAQALARAVERMGARTTRRIEELSRQQADLIAALVQKEALLAEKDLMTREIDHRVKNSLQIVSAFLRMQGRQVSDPDARAAFNDSYGRVMSIARVHDSLYQSDSVTEVDLGQTIENLCRDLAVMGGDRREIGLDVQQGLMVPYRKAVALCLIATELVTNAWKYAYPANQPGPVEVEVKRSTSDGLSLTVRDLGKGMPTDWEENRKGLGMQIIGAMLSQIEASIAVVNDPGARVTVTCT</sequence>
<dbReference type="GO" id="GO:0004673">
    <property type="term" value="F:protein histidine kinase activity"/>
    <property type="evidence" value="ECO:0007669"/>
    <property type="project" value="UniProtKB-EC"/>
</dbReference>
<dbReference type="SMART" id="SM00911">
    <property type="entry name" value="HWE_HK"/>
    <property type="match status" value="1"/>
</dbReference>
<dbReference type="Pfam" id="PF08446">
    <property type="entry name" value="PAS_2"/>
    <property type="match status" value="1"/>
</dbReference>
<dbReference type="SUPFAM" id="SSF55781">
    <property type="entry name" value="GAF domain-like"/>
    <property type="match status" value="2"/>
</dbReference>
<dbReference type="Pfam" id="PF00360">
    <property type="entry name" value="PHY"/>
    <property type="match status" value="1"/>
</dbReference>
<evidence type="ECO:0000256" key="6">
    <source>
        <dbReference type="ARBA" id="ARBA00022606"/>
    </source>
</evidence>
<dbReference type="SUPFAM" id="SSF55785">
    <property type="entry name" value="PYP-like sensor domain (PAS domain)"/>
    <property type="match status" value="1"/>
</dbReference>
<dbReference type="GO" id="GO:0006355">
    <property type="term" value="P:regulation of DNA-templated transcription"/>
    <property type="evidence" value="ECO:0007669"/>
    <property type="project" value="InterPro"/>
</dbReference>
<dbReference type="InterPro" id="IPR001294">
    <property type="entry name" value="Phytochrome"/>
</dbReference>
<dbReference type="InterPro" id="IPR016132">
    <property type="entry name" value="Phyto_chromo_attachment"/>
</dbReference>
<dbReference type="InterPro" id="IPR036890">
    <property type="entry name" value="HATPase_C_sf"/>
</dbReference>
<keyword evidence="11" id="KW-0157">Chromophore</keyword>
<keyword evidence="10" id="KW-0067">ATP-binding</keyword>
<dbReference type="PANTHER" id="PTHR43065:SF23">
    <property type="entry name" value="SENSOR HISTIDINE KINASE PDTAS"/>
    <property type="match status" value="1"/>
</dbReference>
<evidence type="ECO:0000256" key="4">
    <source>
        <dbReference type="ARBA" id="ARBA00022543"/>
    </source>
</evidence>
<dbReference type="EC" id="2.7.13.3" evidence="3"/>
<gene>
    <name evidence="15" type="ORF">EV668_1947</name>
</gene>
<dbReference type="PROSITE" id="PS50046">
    <property type="entry name" value="PHYTOCHROME_2"/>
    <property type="match status" value="1"/>
</dbReference>
<evidence type="ECO:0000313" key="15">
    <source>
        <dbReference type="EMBL" id="TDR94659.1"/>
    </source>
</evidence>
<keyword evidence="12" id="KW-0675">Receptor</keyword>
<organism evidence="15 16">
    <name type="scientific">Enterovirga rhinocerotis</name>
    <dbReference type="NCBI Taxonomy" id="1339210"/>
    <lineage>
        <taxon>Bacteria</taxon>
        <taxon>Pseudomonadati</taxon>
        <taxon>Pseudomonadota</taxon>
        <taxon>Alphaproteobacteria</taxon>
        <taxon>Hyphomicrobiales</taxon>
        <taxon>Methylobacteriaceae</taxon>
        <taxon>Enterovirga</taxon>
    </lineage>
</organism>
<feature type="domain" description="Histidine kinase" evidence="14">
    <location>
        <begin position="585"/>
        <end position="773"/>
    </location>
</feature>
<dbReference type="EMBL" id="SNZR01000011">
    <property type="protein sequence ID" value="TDR94659.1"/>
    <property type="molecule type" value="Genomic_DNA"/>
</dbReference>
<dbReference type="PANTHER" id="PTHR43065">
    <property type="entry name" value="SENSOR HISTIDINE KINASE"/>
    <property type="match status" value="1"/>
</dbReference>
<dbReference type="Proteomes" id="UP000295122">
    <property type="component" value="Unassembled WGS sequence"/>
</dbReference>
<keyword evidence="16" id="KW-1185">Reference proteome</keyword>
<dbReference type="Pfam" id="PF01590">
    <property type="entry name" value="GAF"/>
    <property type="match status" value="1"/>
</dbReference>
<dbReference type="InterPro" id="IPR013515">
    <property type="entry name" value="Phytochrome_cen-reg"/>
</dbReference>
<evidence type="ECO:0000256" key="9">
    <source>
        <dbReference type="ARBA" id="ARBA00022777"/>
    </source>
</evidence>
<feature type="domain" description="Phytochrome chromophore attachment site" evidence="13">
    <location>
        <begin position="193"/>
        <end position="352"/>
    </location>
</feature>
<dbReference type="InterPro" id="IPR035965">
    <property type="entry name" value="PAS-like_dom_sf"/>
</dbReference>
<keyword evidence="5" id="KW-0597">Phosphoprotein</keyword>
<protein>
    <recommendedName>
        <fullName evidence="3">histidine kinase</fullName>
        <ecNumber evidence="3">2.7.13.3</ecNumber>
    </recommendedName>
</protein>
<dbReference type="InterPro" id="IPR043150">
    <property type="entry name" value="Phytochrome_PHY_sf"/>
</dbReference>
<evidence type="ECO:0000256" key="1">
    <source>
        <dbReference type="ARBA" id="ARBA00000085"/>
    </source>
</evidence>
<evidence type="ECO:0000256" key="2">
    <source>
        <dbReference type="ARBA" id="ARBA00006402"/>
    </source>
</evidence>
<evidence type="ECO:0000256" key="10">
    <source>
        <dbReference type="ARBA" id="ARBA00022840"/>
    </source>
</evidence>
<dbReference type="AlphaFoldDB" id="A0A4V6PZN8"/>
<dbReference type="InterPro" id="IPR005467">
    <property type="entry name" value="His_kinase_dom"/>
</dbReference>
<dbReference type="RefSeq" id="WP_133769528.1">
    <property type="nucleotide sequence ID" value="NZ_SNZR01000011.1"/>
</dbReference>
<dbReference type="Gene3D" id="3.30.450.20">
    <property type="entry name" value="PAS domain"/>
    <property type="match status" value="2"/>
</dbReference>
<evidence type="ECO:0000256" key="12">
    <source>
        <dbReference type="ARBA" id="ARBA00023170"/>
    </source>
</evidence>
<dbReference type="PRINTS" id="PR01033">
    <property type="entry name" value="PHYTOCHROME"/>
</dbReference>
<dbReference type="OrthoDB" id="9760752at2"/>
<comment type="similarity">
    <text evidence="2">In the N-terminal section; belongs to the phytochrome family.</text>
</comment>
<name>A0A4V6PZN8_9HYPH</name>
<dbReference type="GO" id="GO:0005524">
    <property type="term" value="F:ATP binding"/>
    <property type="evidence" value="ECO:0007669"/>
    <property type="project" value="UniProtKB-KW"/>
</dbReference>
<keyword evidence="9 15" id="KW-0418">Kinase</keyword>
<dbReference type="SUPFAM" id="SSF55874">
    <property type="entry name" value="ATPase domain of HSP90 chaperone/DNA topoisomerase II/histidine kinase"/>
    <property type="match status" value="1"/>
</dbReference>
<proteinExistence type="inferred from homology"/>
<dbReference type="InterPro" id="IPR011102">
    <property type="entry name" value="Sig_transdc_His_kinase_HWE"/>
</dbReference>
<reference evidence="15 16" key="1">
    <citation type="submission" date="2019-03" db="EMBL/GenBank/DDBJ databases">
        <title>Genomic Encyclopedia of Type Strains, Phase IV (KMG-IV): sequencing the most valuable type-strain genomes for metagenomic binning, comparative biology and taxonomic classification.</title>
        <authorList>
            <person name="Goeker M."/>
        </authorList>
    </citation>
    <scope>NUCLEOTIDE SEQUENCE [LARGE SCALE GENOMIC DNA]</scope>
    <source>
        <strain evidence="15 16">DSM 25903</strain>
    </source>
</reference>
<dbReference type="InterPro" id="IPR013654">
    <property type="entry name" value="PAS_2"/>
</dbReference>
<dbReference type="Gene3D" id="3.30.450.40">
    <property type="match status" value="1"/>
</dbReference>
<dbReference type="SMART" id="SM00065">
    <property type="entry name" value="GAF"/>
    <property type="match status" value="1"/>
</dbReference>
<keyword evidence="4" id="KW-0600">Photoreceptor protein</keyword>
<evidence type="ECO:0000313" key="16">
    <source>
        <dbReference type="Proteomes" id="UP000295122"/>
    </source>
</evidence>